<evidence type="ECO:0000256" key="8">
    <source>
        <dbReference type="ARBA" id="ARBA00022927"/>
    </source>
</evidence>
<keyword evidence="4" id="KW-0813">Transport</keyword>
<dbReference type="GO" id="GO:0005886">
    <property type="term" value="C:plasma membrane"/>
    <property type="evidence" value="ECO:0007669"/>
    <property type="project" value="UniProtKB-SubCell"/>
</dbReference>
<keyword evidence="5" id="KW-1003">Cell membrane</keyword>
<comment type="similarity">
    <text evidence="2">Belongs to the GSP N family.</text>
</comment>
<reference evidence="11 12" key="1">
    <citation type="journal article" date="2017" name="Antonie Van Leeuwenhoek">
        <title>Rhizobium rhizosphaerae sp. nov., a novel species isolated from rice rhizosphere.</title>
        <authorList>
            <person name="Zhao J.J."/>
            <person name="Zhang J."/>
            <person name="Zhang R.J."/>
            <person name="Zhang C.W."/>
            <person name="Yin H.Q."/>
            <person name="Zhang X.X."/>
        </authorList>
    </citation>
    <scope>NUCLEOTIDE SEQUENCE [LARGE SCALE GENOMIC DNA]</scope>
    <source>
        <strain evidence="11 12">BSs20135</strain>
    </source>
</reference>
<dbReference type="EMBL" id="BAEO01000012">
    <property type="protein sequence ID" value="GAC17927.1"/>
    <property type="molecule type" value="Genomic_DNA"/>
</dbReference>
<evidence type="ECO:0000313" key="12">
    <source>
        <dbReference type="Proteomes" id="UP000006327"/>
    </source>
</evidence>
<evidence type="ECO:0000256" key="6">
    <source>
        <dbReference type="ARBA" id="ARBA00022519"/>
    </source>
</evidence>
<proteinExistence type="inferred from homology"/>
<evidence type="ECO:0000256" key="10">
    <source>
        <dbReference type="ARBA" id="ARBA00030772"/>
    </source>
</evidence>
<dbReference type="GO" id="GO:0015628">
    <property type="term" value="P:protein secretion by the type II secretion system"/>
    <property type="evidence" value="ECO:0007669"/>
    <property type="project" value="InterPro"/>
</dbReference>
<keyword evidence="7" id="KW-0812">Transmembrane</keyword>
<dbReference type="Pfam" id="PF01203">
    <property type="entry name" value="T2SSN"/>
    <property type="match status" value="1"/>
</dbReference>
<keyword evidence="8" id="KW-0653">Protein transport</keyword>
<evidence type="ECO:0000256" key="3">
    <source>
        <dbReference type="ARBA" id="ARBA00021563"/>
    </source>
</evidence>
<dbReference type="Proteomes" id="UP000006327">
    <property type="component" value="Unassembled WGS sequence"/>
</dbReference>
<evidence type="ECO:0000256" key="2">
    <source>
        <dbReference type="ARBA" id="ARBA00007208"/>
    </source>
</evidence>
<evidence type="ECO:0000313" key="11">
    <source>
        <dbReference type="EMBL" id="GAC17927.1"/>
    </source>
</evidence>
<accession>K6YID1</accession>
<evidence type="ECO:0000256" key="7">
    <source>
        <dbReference type="ARBA" id="ARBA00022692"/>
    </source>
</evidence>
<comment type="subcellular location">
    <subcellularLocation>
        <location evidence="1">Cell inner membrane</location>
    </subcellularLocation>
</comment>
<evidence type="ECO:0000256" key="4">
    <source>
        <dbReference type="ARBA" id="ARBA00022448"/>
    </source>
</evidence>
<name>K6YID1_9ALTE</name>
<dbReference type="GO" id="GO:0015627">
    <property type="term" value="C:type II protein secretion system complex"/>
    <property type="evidence" value="ECO:0007669"/>
    <property type="project" value="InterPro"/>
</dbReference>
<gene>
    <name evidence="11" type="primary">gspN</name>
    <name evidence="11" type="ORF">GARC_0946</name>
</gene>
<dbReference type="eggNOG" id="ENOG5032RTB">
    <property type="taxonomic scope" value="Bacteria"/>
</dbReference>
<comment type="caution">
    <text evidence="11">The sequence shown here is derived from an EMBL/GenBank/DDBJ whole genome shotgun (WGS) entry which is preliminary data.</text>
</comment>
<dbReference type="RefSeq" id="WP_007617228.1">
    <property type="nucleotide sequence ID" value="NZ_BAEO01000012.1"/>
</dbReference>
<evidence type="ECO:0000256" key="9">
    <source>
        <dbReference type="ARBA" id="ARBA00023136"/>
    </source>
</evidence>
<protein>
    <recommendedName>
        <fullName evidence="3">Type II secretion system protein N</fullName>
    </recommendedName>
    <alternativeName>
        <fullName evidence="10">General secretion pathway protein N</fullName>
    </alternativeName>
</protein>
<dbReference type="STRING" id="493475.GARC_0946"/>
<evidence type="ECO:0000256" key="1">
    <source>
        <dbReference type="ARBA" id="ARBA00004533"/>
    </source>
</evidence>
<evidence type="ECO:0000256" key="5">
    <source>
        <dbReference type="ARBA" id="ARBA00022475"/>
    </source>
</evidence>
<organism evidence="11 12">
    <name type="scientific">Paraglaciecola arctica BSs20135</name>
    <dbReference type="NCBI Taxonomy" id="493475"/>
    <lineage>
        <taxon>Bacteria</taxon>
        <taxon>Pseudomonadati</taxon>
        <taxon>Pseudomonadota</taxon>
        <taxon>Gammaproteobacteria</taxon>
        <taxon>Alteromonadales</taxon>
        <taxon>Alteromonadaceae</taxon>
        <taxon>Paraglaciecola</taxon>
    </lineage>
</organism>
<dbReference type="OrthoDB" id="6118198at2"/>
<keyword evidence="6" id="KW-0997">Cell inner membrane</keyword>
<keyword evidence="9" id="KW-0472">Membrane</keyword>
<dbReference type="AlphaFoldDB" id="K6YID1"/>
<sequence length="247" mass="26916">MKSVLKWGSLCLVVYLVFLIVKLPAVHVLTKIPLPKEVSVSGISGTIWHGHLQRAQINGLPVSNVDWTLSFLPLILGEISAEIKAGDIRDVDQISANGHVNVAGQHLKVENLLAYMPTGLVISLLPLPIPVQADGRFKVQLDEVDYKNGCQKFTGKGQWLNANFTGTTGVIDLGNFNADLSCENGSVVLDVKQPNRFGLTAKATIPADMKFKILGRFKPDANLPKEVHQAAQFFGKADADGYYPIKF</sequence>
<keyword evidence="12" id="KW-1185">Reference proteome</keyword>
<dbReference type="InterPro" id="IPR022792">
    <property type="entry name" value="T2SS_protein-GspN"/>
</dbReference>